<accession>A0A3N4KFG5</accession>
<dbReference type="Proteomes" id="UP000277580">
    <property type="component" value="Unassembled WGS sequence"/>
</dbReference>
<evidence type="ECO:0000313" key="3">
    <source>
        <dbReference type="EMBL" id="RPB09227.1"/>
    </source>
</evidence>
<gene>
    <name evidence="3" type="ORF">P167DRAFT_577533</name>
</gene>
<keyword evidence="2" id="KW-1133">Transmembrane helix</keyword>
<evidence type="ECO:0000256" key="1">
    <source>
        <dbReference type="SAM" id="MobiDB-lite"/>
    </source>
</evidence>
<feature type="transmembrane region" description="Helical" evidence="2">
    <location>
        <begin position="37"/>
        <end position="57"/>
    </location>
</feature>
<keyword evidence="2" id="KW-0812">Transmembrane</keyword>
<dbReference type="EMBL" id="ML119154">
    <property type="protein sequence ID" value="RPB09227.1"/>
    <property type="molecule type" value="Genomic_DNA"/>
</dbReference>
<protein>
    <submittedName>
        <fullName evidence="3">Uncharacterized protein</fullName>
    </submittedName>
</protein>
<keyword evidence="4" id="KW-1185">Reference proteome</keyword>
<proteinExistence type="predicted"/>
<evidence type="ECO:0000313" key="4">
    <source>
        <dbReference type="Proteomes" id="UP000277580"/>
    </source>
</evidence>
<sequence length="115" mass="12984">MSIHASTLSRKWPAESSSPYQSPISENADRFSLSNTILAALAVLVAILTLFKTWKVWKYCRRARRSRAGHGNLQHGLSLVPSGRYQQRGMIYHGSLTVQYLAVLGERSEIRSEHE</sequence>
<evidence type="ECO:0000256" key="2">
    <source>
        <dbReference type="SAM" id="Phobius"/>
    </source>
</evidence>
<feature type="region of interest" description="Disordered" evidence="1">
    <location>
        <begin position="1"/>
        <end position="22"/>
    </location>
</feature>
<dbReference type="InParanoid" id="A0A3N4KFG5"/>
<name>A0A3N4KFG5_9PEZI</name>
<reference evidence="3 4" key="1">
    <citation type="journal article" date="2018" name="Nat. Ecol. Evol.">
        <title>Pezizomycetes genomes reveal the molecular basis of ectomycorrhizal truffle lifestyle.</title>
        <authorList>
            <person name="Murat C."/>
            <person name="Payen T."/>
            <person name="Noel B."/>
            <person name="Kuo A."/>
            <person name="Morin E."/>
            <person name="Chen J."/>
            <person name="Kohler A."/>
            <person name="Krizsan K."/>
            <person name="Balestrini R."/>
            <person name="Da Silva C."/>
            <person name="Montanini B."/>
            <person name="Hainaut M."/>
            <person name="Levati E."/>
            <person name="Barry K.W."/>
            <person name="Belfiori B."/>
            <person name="Cichocki N."/>
            <person name="Clum A."/>
            <person name="Dockter R.B."/>
            <person name="Fauchery L."/>
            <person name="Guy J."/>
            <person name="Iotti M."/>
            <person name="Le Tacon F."/>
            <person name="Lindquist E.A."/>
            <person name="Lipzen A."/>
            <person name="Malagnac F."/>
            <person name="Mello A."/>
            <person name="Molinier V."/>
            <person name="Miyauchi S."/>
            <person name="Poulain J."/>
            <person name="Riccioni C."/>
            <person name="Rubini A."/>
            <person name="Sitrit Y."/>
            <person name="Splivallo R."/>
            <person name="Traeger S."/>
            <person name="Wang M."/>
            <person name="Zifcakova L."/>
            <person name="Wipf D."/>
            <person name="Zambonelli A."/>
            <person name="Paolocci F."/>
            <person name="Nowrousian M."/>
            <person name="Ottonello S."/>
            <person name="Baldrian P."/>
            <person name="Spatafora J.W."/>
            <person name="Henrissat B."/>
            <person name="Nagy L.G."/>
            <person name="Aury J.M."/>
            <person name="Wincker P."/>
            <person name="Grigoriev I.V."/>
            <person name="Bonfante P."/>
            <person name="Martin F.M."/>
        </authorList>
    </citation>
    <scope>NUCLEOTIDE SEQUENCE [LARGE SCALE GENOMIC DNA]</scope>
    <source>
        <strain evidence="3 4">CCBAS932</strain>
    </source>
</reference>
<dbReference type="AlphaFoldDB" id="A0A3N4KFG5"/>
<keyword evidence="2" id="KW-0472">Membrane</keyword>
<organism evidence="3 4">
    <name type="scientific">Morchella conica CCBAS932</name>
    <dbReference type="NCBI Taxonomy" id="1392247"/>
    <lineage>
        <taxon>Eukaryota</taxon>
        <taxon>Fungi</taxon>
        <taxon>Dikarya</taxon>
        <taxon>Ascomycota</taxon>
        <taxon>Pezizomycotina</taxon>
        <taxon>Pezizomycetes</taxon>
        <taxon>Pezizales</taxon>
        <taxon>Morchellaceae</taxon>
        <taxon>Morchella</taxon>
    </lineage>
</organism>